<dbReference type="GO" id="GO:0016779">
    <property type="term" value="F:nucleotidyltransferase activity"/>
    <property type="evidence" value="ECO:0007669"/>
    <property type="project" value="InterPro"/>
</dbReference>
<organism evidence="2">
    <name type="scientific">viral metagenome</name>
    <dbReference type="NCBI Taxonomy" id="1070528"/>
    <lineage>
        <taxon>unclassified sequences</taxon>
        <taxon>metagenomes</taxon>
        <taxon>organismal metagenomes</taxon>
    </lineage>
</organism>
<evidence type="ECO:0000259" key="1">
    <source>
        <dbReference type="Pfam" id="PF01909"/>
    </source>
</evidence>
<name>A0A6C0EPI2_9ZZZZ</name>
<accession>A0A6C0EPI2</accession>
<feature type="domain" description="Polymerase nucleotidyl transferase" evidence="1">
    <location>
        <begin position="14"/>
        <end position="65"/>
    </location>
</feature>
<dbReference type="InterPro" id="IPR002934">
    <property type="entry name" value="Polymerase_NTP_transf_dom"/>
</dbReference>
<dbReference type="AlphaFoldDB" id="A0A6C0EPI2"/>
<dbReference type="EMBL" id="MN738915">
    <property type="protein sequence ID" value="QHT31104.1"/>
    <property type="molecule type" value="Genomic_DNA"/>
</dbReference>
<dbReference type="InterPro" id="IPR043519">
    <property type="entry name" value="NT_sf"/>
</dbReference>
<proteinExistence type="predicted"/>
<dbReference type="Pfam" id="PF01909">
    <property type="entry name" value="NTP_transf_2"/>
    <property type="match status" value="1"/>
</dbReference>
<reference evidence="2" key="1">
    <citation type="journal article" date="2020" name="Nature">
        <title>Giant virus diversity and host interactions through global metagenomics.</title>
        <authorList>
            <person name="Schulz F."/>
            <person name="Roux S."/>
            <person name="Paez-Espino D."/>
            <person name="Jungbluth S."/>
            <person name="Walsh D.A."/>
            <person name="Denef V.J."/>
            <person name="McMahon K.D."/>
            <person name="Konstantinidis K.T."/>
            <person name="Eloe-Fadrosh E.A."/>
            <person name="Kyrpides N.C."/>
            <person name="Woyke T."/>
        </authorList>
    </citation>
    <scope>NUCLEOTIDE SEQUENCE</scope>
    <source>
        <strain evidence="2">GVMAG-M-3300009155-2</strain>
    </source>
</reference>
<dbReference type="SUPFAM" id="SSF81301">
    <property type="entry name" value="Nucleotidyltransferase"/>
    <property type="match status" value="1"/>
</dbReference>
<sequence length="182" mass="21828">METTKNNMSPFASDFFKKLSNYLDTKIYFYGSIQRIDYFPMSSDIDCDIFTDNEYTTLSQLQTFLGVKRYEFKKFVYRLHKTKTMVNGYKIKYSDEKNNFSTEISIYNYKYKDLVLTEHNSKTDLPIYVSVLLVCLKTIYYNYNFISKPIYKFFKTIIMNFMVEGEDVEFITTEIPKHKDEI</sequence>
<protein>
    <recommendedName>
        <fullName evidence="1">Polymerase nucleotidyl transferase domain-containing protein</fullName>
    </recommendedName>
</protein>
<evidence type="ECO:0000313" key="2">
    <source>
        <dbReference type="EMBL" id="QHT31104.1"/>
    </source>
</evidence>